<dbReference type="Gene3D" id="3.40.50.300">
    <property type="entry name" value="P-loop containing nucleotide triphosphate hydrolases"/>
    <property type="match status" value="2"/>
</dbReference>
<comment type="caution">
    <text evidence="5">The sequence shown here is derived from an EMBL/GenBank/DDBJ whole genome shotgun (WGS) entry which is preliminary data.</text>
</comment>
<dbReference type="PANTHER" id="PTHR43553">
    <property type="entry name" value="HEAVY METAL TRANSPORTER"/>
    <property type="match status" value="1"/>
</dbReference>
<dbReference type="PROSITE" id="PS00211">
    <property type="entry name" value="ABC_TRANSPORTER_1"/>
    <property type="match status" value="1"/>
</dbReference>
<feature type="domain" description="ABC transporter" evidence="4">
    <location>
        <begin position="264"/>
        <end position="292"/>
    </location>
</feature>
<dbReference type="EMBL" id="BART01016063">
    <property type="protein sequence ID" value="GAG77113.1"/>
    <property type="molecule type" value="Genomic_DNA"/>
</dbReference>
<keyword evidence="2" id="KW-0547">Nucleotide-binding</keyword>
<proteinExistence type="predicted"/>
<evidence type="ECO:0000256" key="3">
    <source>
        <dbReference type="ARBA" id="ARBA00022840"/>
    </source>
</evidence>
<feature type="non-terminal residue" evidence="5">
    <location>
        <position position="1"/>
    </location>
</feature>
<dbReference type="InterPro" id="IPR050095">
    <property type="entry name" value="ECF_ABC_transporter_ATP-bd"/>
</dbReference>
<protein>
    <recommendedName>
        <fullName evidence="4">ABC transporter domain-containing protein</fullName>
    </recommendedName>
</protein>
<evidence type="ECO:0000259" key="4">
    <source>
        <dbReference type="Pfam" id="PF00005"/>
    </source>
</evidence>
<dbReference type="Pfam" id="PF00005">
    <property type="entry name" value="ABC_tran"/>
    <property type="match status" value="2"/>
</dbReference>
<dbReference type="PANTHER" id="PTHR43553:SF24">
    <property type="entry name" value="ENERGY-COUPLING FACTOR TRANSPORTER ATP-BINDING PROTEIN ECFA1"/>
    <property type="match status" value="1"/>
</dbReference>
<evidence type="ECO:0000256" key="2">
    <source>
        <dbReference type="ARBA" id="ARBA00022741"/>
    </source>
</evidence>
<gene>
    <name evidence="5" type="ORF">S01H4_31011</name>
</gene>
<feature type="domain" description="ABC transporter" evidence="4">
    <location>
        <begin position="6"/>
        <end position="98"/>
    </location>
</feature>
<name>X1AYE0_9ZZZZ</name>
<keyword evidence="3" id="KW-0067">ATP-binding</keyword>
<dbReference type="SUPFAM" id="SSF52540">
    <property type="entry name" value="P-loop containing nucleoside triphosphate hydrolases"/>
    <property type="match status" value="2"/>
</dbReference>
<dbReference type="InterPro" id="IPR017871">
    <property type="entry name" value="ABC_transporter-like_CS"/>
</dbReference>
<dbReference type="GO" id="GO:0005524">
    <property type="term" value="F:ATP binding"/>
    <property type="evidence" value="ECO:0007669"/>
    <property type="project" value="UniProtKB-KW"/>
</dbReference>
<keyword evidence="1" id="KW-0813">Transport</keyword>
<dbReference type="AlphaFoldDB" id="X1AYE0"/>
<dbReference type="InterPro" id="IPR027417">
    <property type="entry name" value="P-loop_NTPase"/>
</dbReference>
<evidence type="ECO:0000256" key="1">
    <source>
        <dbReference type="ARBA" id="ARBA00022448"/>
    </source>
</evidence>
<evidence type="ECO:0000313" key="5">
    <source>
        <dbReference type="EMBL" id="GAG77113.1"/>
    </source>
</evidence>
<dbReference type="InterPro" id="IPR003439">
    <property type="entry name" value="ABC_transporter-like_ATP-bd"/>
</dbReference>
<sequence>DTFPLSQLTQKVGVIFQDPESQIAMLKVEDDVAFGLENRLVPLKKIKKRVKESLTSVGLLEFKNEITSDLSGGMKQKLSLASMLAPLPNILVFDEPTSNLDPKSTKDLFDLIHRLNQSGKYTMLTIEHKLDGLMDMVNRVLILNPDGTLLADGNLRNVLKKHFLKIKEYGMWVPTVFWIGIKLKNKLKEKDISIEPPLTIDEAANKFKLLLKDIKDTKIKIGKKVDAKEKRESQDKKDKNEYKKFNQIEVKDLNFAYTNKKYVLKNLSFSVYEGDFLAIVGPNGSGKTTLAKF</sequence>
<dbReference type="GO" id="GO:0043190">
    <property type="term" value="C:ATP-binding cassette (ABC) transporter complex"/>
    <property type="evidence" value="ECO:0007669"/>
    <property type="project" value="TreeGrafter"/>
</dbReference>
<dbReference type="GO" id="GO:0016887">
    <property type="term" value="F:ATP hydrolysis activity"/>
    <property type="evidence" value="ECO:0007669"/>
    <property type="project" value="InterPro"/>
</dbReference>
<dbReference type="InterPro" id="IPR015856">
    <property type="entry name" value="ABC_transpr_CbiO/EcfA_su"/>
</dbReference>
<accession>X1AYE0</accession>
<reference evidence="5" key="1">
    <citation type="journal article" date="2014" name="Front. Microbiol.">
        <title>High frequency of phylogenetically diverse reductive dehalogenase-homologous genes in deep subseafloor sedimentary metagenomes.</title>
        <authorList>
            <person name="Kawai M."/>
            <person name="Futagami T."/>
            <person name="Toyoda A."/>
            <person name="Takaki Y."/>
            <person name="Nishi S."/>
            <person name="Hori S."/>
            <person name="Arai W."/>
            <person name="Tsubouchi T."/>
            <person name="Morono Y."/>
            <person name="Uchiyama I."/>
            <person name="Ito T."/>
            <person name="Fujiyama A."/>
            <person name="Inagaki F."/>
            <person name="Takami H."/>
        </authorList>
    </citation>
    <scope>NUCLEOTIDE SEQUENCE</scope>
    <source>
        <strain evidence="5">Expedition CK06-06</strain>
    </source>
</reference>
<dbReference type="GO" id="GO:0042626">
    <property type="term" value="F:ATPase-coupled transmembrane transporter activity"/>
    <property type="evidence" value="ECO:0007669"/>
    <property type="project" value="TreeGrafter"/>
</dbReference>
<dbReference type="CDD" id="cd03225">
    <property type="entry name" value="ABC_cobalt_CbiO_domain1"/>
    <property type="match status" value="1"/>
</dbReference>
<organism evidence="5">
    <name type="scientific">marine sediment metagenome</name>
    <dbReference type="NCBI Taxonomy" id="412755"/>
    <lineage>
        <taxon>unclassified sequences</taxon>
        <taxon>metagenomes</taxon>
        <taxon>ecological metagenomes</taxon>
    </lineage>
</organism>